<keyword evidence="3" id="KW-0809">Transit peptide</keyword>
<dbReference type="InterPro" id="IPR038538">
    <property type="entry name" value="MTERF_sf"/>
</dbReference>
<name>A0A2R6QEA4_ACTCC</name>
<evidence type="ECO:0000256" key="2">
    <source>
        <dbReference type="ARBA" id="ARBA00022472"/>
    </source>
</evidence>
<evidence type="ECO:0000256" key="3">
    <source>
        <dbReference type="ARBA" id="ARBA00022946"/>
    </source>
</evidence>
<keyword evidence="2" id="KW-0806">Transcription termination</keyword>
<organism evidence="4 5">
    <name type="scientific">Actinidia chinensis var. chinensis</name>
    <name type="common">Chinese soft-hair kiwi</name>
    <dbReference type="NCBI Taxonomy" id="1590841"/>
    <lineage>
        <taxon>Eukaryota</taxon>
        <taxon>Viridiplantae</taxon>
        <taxon>Streptophyta</taxon>
        <taxon>Embryophyta</taxon>
        <taxon>Tracheophyta</taxon>
        <taxon>Spermatophyta</taxon>
        <taxon>Magnoliopsida</taxon>
        <taxon>eudicotyledons</taxon>
        <taxon>Gunneridae</taxon>
        <taxon>Pentapetalae</taxon>
        <taxon>asterids</taxon>
        <taxon>Ericales</taxon>
        <taxon>Actinidiaceae</taxon>
        <taxon>Actinidia</taxon>
    </lineage>
</organism>
<dbReference type="AlphaFoldDB" id="A0A2R6QEA4"/>
<dbReference type="Pfam" id="PF02536">
    <property type="entry name" value="mTERF"/>
    <property type="match status" value="2"/>
</dbReference>
<keyword evidence="5" id="KW-1185">Reference proteome</keyword>
<proteinExistence type="inferred from homology"/>
<gene>
    <name evidence="4" type="ORF">CEY00_Acc19622</name>
</gene>
<evidence type="ECO:0000313" key="4">
    <source>
        <dbReference type="EMBL" id="PSS06450.1"/>
    </source>
</evidence>
<sequence length="386" mass="43941">MFFVNKIKRIAIDSPPPLVFLHNKLVFLRSISSTADSSSRKSPNPDSYTVSYLVNSCGLSPETAISASKALNFETPERPDLVLDLLRTHGFTKTQIANLVRIRPRLLLANPDKTLLPKLQFFHSIDVSRTDLATTLSVSPTLLCRSLQNGIIPCYNFIKSVLQSDKKVVAAMKRSPWLFLEDHRKCLVPNIDALRGIGVPESSIVLLLTHFAEALMKNHEQFREIVNKVKEMGFDPGKSIFVQAVHALLGDSNKLIWDRSYETYRKWGWSDDDVLSAFRKHPNCMLLSEKKISKAMDVFVNKMGWHSKEIVRSPVVLFFNLEKRIIPRYSVIQVLSSKGLVKKELSLATIFIPVEKYFLERFVTKYEDQVPQLLSAYQGKMDISEL</sequence>
<comment type="similarity">
    <text evidence="1">Belongs to the mTERF family.</text>
</comment>
<accession>A0A2R6QEA4</accession>
<dbReference type="PANTHER" id="PTHR13068">
    <property type="entry name" value="CGI-12 PROTEIN-RELATED"/>
    <property type="match status" value="1"/>
</dbReference>
<comment type="caution">
    <text evidence="4">The sequence shown here is derived from an EMBL/GenBank/DDBJ whole genome shotgun (WGS) entry which is preliminary data.</text>
</comment>
<protein>
    <submittedName>
        <fullName evidence="4">Transcription termination factor like</fullName>
    </submittedName>
</protein>
<dbReference type="FunCoup" id="A0A2R6QEA4">
    <property type="interactions" value="491"/>
</dbReference>
<evidence type="ECO:0000256" key="1">
    <source>
        <dbReference type="ARBA" id="ARBA00007692"/>
    </source>
</evidence>
<reference evidence="5" key="2">
    <citation type="journal article" date="2018" name="BMC Genomics">
        <title>A manually annotated Actinidia chinensis var. chinensis (kiwifruit) genome highlights the challenges associated with draft genomes and gene prediction in plants.</title>
        <authorList>
            <person name="Pilkington S.M."/>
            <person name="Crowhurst R."/>
            <person name="Hilario E."/>
            <person name="Nardozza S."/>
            <person name="Fraser L."/>
            <person name="Peng Y."/>
            <person name="Gunaseelan K."/>
            <person name="Simpson R."/>
            <person name="Tahir J."/>
            <person name="Deroles S.C."/>
            <person name="Templeton K."/>
            <person name="Luo Z."/>
            <person name="Davy M."/>
            <person name="Cheng C."/>
            <person name="McNeilage M."/>
            <person name="Scaglione D."/>
            <person name="Liu Y."/>
            <person name="Zhang Q."/>
            <person name="Datson P."/>
            <person name="De Silva N."/>
            <person name="Gardiner S.E."/>
            <person name="Bassett H."/>
            <person name="Chagne D."/>
            <person name="McCallum J."/>
            <person name="Dzierzon H."/>
            <person name="Deng C."/>
            <person name="Wang Y.Y."/>
            <person name="Barron L."/>
            <person name="Manako K."/>
            <person name="Bowen J."/>
            <person name="Foster T.M."/>
            <person name="Erridge Z.A."/>
            <person name="Tiffin H."/>
            <person name="Waite C.N."/>
            <person name="Davies K.M."/>
            <person name="Grierson E.P."/>
            <person name="Laing W.A."/>
            <person name="Kirk R."/>
            <person name="Chen X."/>
            <person name="Wood M."/>
            <person name="Montefiori M."/>
            <person name="Brummell D.A."/>
            <person name="Schwinn K.E."/>
            <person name="Catanach A."/>
            <person name="Fullerton C."/>
            <person name="Li D."/>
            <person name="Meiyalaghan S."/>
            <person name="Nieuwenhuizen N."/>
            <person name="Read N."/>
            <person name="Prakash R."/>
            <person name="Hunter D."/>
            <person name="Zhang H."/>
            <person name="McKenzie M."/>
            <person name="Knabel M."/>
            <person name="Harris A."/>
            <person name="Allan A.C."/>
            <person name="Gleave A."/>
            <person name="Chen A."/>
            <person name="Janssen B.J."/>
            <person name="Plunkett B."/>
            <person name="Ampomah-Dwamena C."/>
            <person name="Voogd C."/>
            <person name="Leif D."/>
            <person name="Lafferty D."/>
            <person name="Souleyre E.J.F."/>
            <person name="Varkonyi-Gasic E."/>
            <person name="Gambi F."/>
            <person name="Hanley J."/>
            <person name="Yao J.L."/>
            <person name="Cheung J."/>
            <person name="David K.M."/>
            <person name="Warren B."/>
            <person name="Marsh K."/>
            <person name="Snowden K.C."/>
            <person name="Lin-Wang K."/>
            <person name="Brian L."/>
            <person name="Martinez-Sanchez M."/>
            <person name="Wang M."/>
            <person name="Ileperuma N."/>
            <person name="Macnee N."/>
            <person name="Campin R."/>
            <person name="McAtee P."/>
            <person name="Drummond R.S.M."/>
            <person name="Espley R.V."/>
            <person name="Ireland H.S."/>
            <person name="Wu R."/>
            <person name="Atkinson R.G."/>
            <person name="Karunairetnam S."/>
            <person name="Bulley S."/>
            <person name="Chunkath S."/>
            <person name="Hanley Z."/>
            <person name="Storey R."/>
            <person name="Thrimawithana A.H."/>
            <person name="Thomson S."/>
            <person name="David C."/>
            <person name="Testolin R."/>
            <person name="Huang H."/>
            <person name="Hellens R.P."/>
            <person name="Schaffer R.J."/>
        </authorList>
    </citation>
    <scope>NUCLEOTIDE SEQUENCE [LARGE SCALE GENOMIC DNA]</scope>
    <source>
        <strain evidence="5">cv. Red5</strain>
    </source>
</reference>
<keyword evidence="2" id="KW-0805">Transcription regulation</keyword>
<keyword evidence="2" id="KW-0804">Transcription</keyword>
<reference evidence="4 5" key="1">
    <citation type="submission" date="2017-07" db="EMBL/GenBank/DDBJ databases">
        <title>An improved, manually edited Actinidia chinensis var. chinensis (kiwifruit) genome highlights the challenges associated with draft genomes and gene prediction in plants.</title>
        <authorList>
            <person name="Pilkington S."/>
            <person name="Crowhurst R."/>
            <person name="Hilario E."/>
            <person name="Nardozza S."/>
            <person name="Fraser L."/>
            <person name="Peng Y."/>
            <person name="Gunaseelan K."/>
            <person name="Simpson R."/>
            <person name="Tahir J."/>
            <person name="Deroles S."/>
            <person name="Templeton K."/>
            <person name="Luo Z."/>
            <person name="Davy M."/>
            <person name="Cheng C."/>
            <person name="Mcneilage M."/>
            <person name="Scaglione D."/>
            <person name="Liu Y."/>
            <person name="Zhang Q."/>
            <person name="Datson P."/>
            <person name="De Silva N."/>
            <person name="Gardiner S."/>
            <person name="Bassett H."/>
            <person name="Chagne D."/>
            <person name="Mccallum J."/>
            <person name="Dzierzon H."/>
            <person name="Deng C."/>
            <person name="Wang Y.-Y."/>
            <person name="Barron N."/>
            <person name="Manako K."/>
            <person name="Bowen J."/>
            <person name="Foster T."/>
            <person name="Erridge Z."/>
            <person name="Tiffin H."/>
            <person name="Waite C."/>
            <person name="Davies K."/>
            <person name="Grierson E."/>
            <person name="Laing W."/>
            <person name="Kirk R."/>
            <person name="Chen X."/>
            <person name="Wood M."/>
            <person name="Montefiori M."/>
            <person name="Brummell D."/>
            <person name="Schwinn K."/>
            <person name="Catanach A."/>
            <person name="Fullerton C."/>
            <person name="Li D."/>
            <person name="Meiyalaghan S."/>
            <person name="Nieuwenhuizen N."/>
            <person name="Read N."/>
            <person name="Prakash R."/>
            <person name="Hunter D."/>
            <person name="Zhang H."/>
            <person name="Mckenzie M."/>
            <person name="Knabel M."/>
            <person name="Harris A."/>
            <person name="Allan A."/>
            <person name="Chen A."/>
            <person name="Janssen B."/>
            <person name="Plunkett B."/>
            <person name="Dwamena C."/>
            <person name="Voogd C."/>
            <person name="Leif D."/>
            <person name="Lafferty D."/>
            <person name="Souleyre E."/>
            <person name="Varkonyi-Gasic E."/>
            <person name="Gambi F."/>
            <person name="Hanley J."/>
            <person name="Yao J.-L."/>
            <person name="Cheung J."/>
            <person name="David K."/>
            <person name="Warren B."/>
            <person name="Marsh K."/>
            <person name="Snowden K."/>
            <person name="Lin-Wang K."/>
            <person name="Brian L."/>
            <person name="Martinez-Sanchez M."/>
            <person name="Wang M."/>
            <person name="Ileperuma N."/>
            <person name="Macnee N."/>
            <person name="Campin R."/>
            <person name="Mcatee P."/>
            <person name="Drummond R."/>
            <person name="Espley R."/>
            <person name="Ireland H."/>
            <person name="Wu R."/>
            <person name="Atkinson R."/>
            <person name="Karunairetnam S."/>
            <person name="Bulley S."/>
            <person name="Chunkath S."/>
            <person name="Hanley Z."/>
            <person name="Storey R."/>
            <person name="Thrimawithana A."/>
            <person name="Thomson S."/>
            <person name="David C."/>
            <person name="Testolin R."/>
        </authorList>
    </citation>
    <scope>NUCLEOTIDE SEQUENCE [LARGE SCALE GENOMIC DNA]</scope>
    <source>
        <strain evidence="5">cv. Red5</strain>
        <tissue evidence="4">Young leaf</tissue>
    </source>
</reference>
<evidence type="ECO:0000313" key="5">
    <source>
        <dbReference type="Proteomes" id="UP000241394"/>
    </source>
</evidence>
<dbReference type="STRING" id="1590841.A0A2R6QEA4"/>
<dbReference type="OMA" id="MVSLDNC"/>
<dbReference type="GO" id="GO:0006353">
    <property type="term" value="P:DNA-templated transcription termination"/>
    <property type="evidence" value="ECO:0007669"/>
    <property type="project" value="UniProtKB-KW"/>
</dbReference>
<dbReference type="InParanoid" id="A0A2R6QEA4"/>
<dbReference type="EMBL" id="NKQK01000017">
    <property type="protein sequence ID" value="PSS06450.1"/>
    <property type="molecule type" value="Genomic_DNA"/>
</dbReference>
<dbReference type="Proteomes" id="UP000241394">
    <property type="component" value="Chromosome LG17"/>
</dbReference>
<dbReference type="PANTHER" id="PTHR13068:SF133">
    <property type="entry name" value="MITOCHONDRIAL TRANSCRIPTION TERMINATION FACTOR FAMILY PROTEIN"/>
    <property type="match status" value="1"/>
</dbReference>
<dbReference type="GO" id="GO:0003676">
    <property type="term" value="F:nucleic acid binding"/>
    <property type="evidence" value="ECO:0007669"/>
    <property type="project" value="InterPro"/>
</dbReference>
<dbReference type="FunFam" id="1.25.70.10:FF:000001">
    <property type="entry name" value="Mitochondrial transcription termination factor-like"/>
    <property type="match status" value="1"/>
</dbReference>
<dbReference type="InterPro" id="IPR003690">
    <property type="entry name" value="MTERF"/>
</dbReference>
<dbReference type="Gene3D" id="1.25.70.10">
    <property type="entry name" value="Transcription termination factor 3, mitochondrial"/>
    <property type="match status" value="1"/>
</dbReference>
<dbReference type="Gramene" id="PSS06450">
    <property type="protein sequence ID" value="PSS06450"/>
    <property type="gene ID" value="CEY00_Acc19622"/>
</dbReference>
<dbReference type="SMART" id="SM00733">
    <property type="entry name" value="Mterf"/>
    <property type="match status" value="6"/>
</dbReference>
<dbReference type="OrthoDB" id="637682at2759"/>